<keyword evidence="9" id="KW-0460">Magnesium</keyword>
<dbReference type="GO" id="GO:0004427">
    <property type="term" value="F:inorganic diphosphate phosphatase activity"/>
    <property type="evidence" value="ECO:0007669"/>
    <property type="project" value="UniProtKB-EC"/>
</dbReference>
<evidence type="ECO:0000256" key="13">
    <source>
        <dbReference type="ARBA" id="ARBA00039666"/>
    </source>
</evidence>
<evidence type="ECO:0000256" key="10">
    <source>
        <dbReference type="ARBA" id="ARBA00023242"/>
    </source>
</evidence>
<dbReference type="GO" id="GO:0005634">
    <property type="term" value="C:nucleus"/>
    <property type="evidence" value="ECO:0007669"/>
    <property type="project" value="UniProtKB-SubCell"/>
</dbReference>
<dbReference type="PANTHER" id="PTHR19288">
    <property type="entry name" value="4-NITROPHENYLPHOSPHATASE-RELATED"/>
    <property type="match status" value="1"/>
</dbReference>
<evidence type="ECO:0000256" key="1">
    <source>
        <dbReference type="ARBA" id="ARBA00001946"/>
    </source>
</evidence>
<evidence type="ECO:0000256" key="5">
    <source>
        <dbReference type="ARBA" id="ARBA00012146"/>
    </source>
</evidence>
<dbReference type="EC" id="3.6.1.1" evidence="5"/>
<dbReference type="GO" id="GO:0016791">
    <property type="term" value="F:phosphatase activity"/>
    <property type="evidence" value="ECO:0007669"/>
    <property type="project" value="InterPro"/>
</dbReference>
<dbReference type="InterPro" id="IPR006355">
    <property type="entry name" value="LHPP/HDHD2"/>
</dbReference>
<dbReference type="Gene3D" id="3.40.50.1000">
    <property type="entry name" value="HAD superfamily/HAD-like"/>
    <property type="match status" value="2"/>
</dbReference>
<dbReference type="FunFam" id="3.40.50.1000:FF:000051">
    <property type="entry name" value="Phospholysine phosphohistidine inorganic pyrophosphate phosphatase"/>
    <property type="match status" value="1"/>
</dbReference>
<dbReference type="SFLD" id="SFLDS00003">
    <property type="entry name" value="Haloacid_Dehalogenase"/>
    <property type="match status" value="1"/>
</dbReference>
<organism evidence="15">
    <name type="scientific">Phallusia mammillata</name>
    <dbReference type="NCBI Taxonomy" id="59560"/>
    <lineage>
        <taxon>Eukaryota</taxon>
        <taxon>Metazoa</taxon>
        <taxon>Chordata</taxon>
        <taxon>Tunicata</taxon>
        <taxon>Ascidiacea</taxon>
        <taxon>Phlebobranchia</taxon>
        <taxon>Ascidiidae</taxon>
        <taxon>Phallusia</taxon>
    </lineage>
</organism>
<comment type="catalytic activity">
    <reaction evidence="14">
        <text>diphosphate + H2O = 2 phosphate + H(+)</text>
        <dbReference type="Rhea" id="RHEA:24576"/>
        <dbReference type="ChEBI" id="CHEBI:15377"/>
        <dbReference type="ChEBI" id="CHEBI:15378"/>
        <dbReference type="ChEBI" id="CHEBI:33019"/>
        <dbReference type="ChEBI" id="CHEBI:43474"/>
        <dbReference type="EC" id="3.6.1.1"/>
    </reaction>
</comment>
<comment type="subcellular location">
    <subcellularLocation>
        <location evidence="3">Cytoplasm</location>
    </subcellularLocation>
    <subcellularLocation>
        <location evidence="2">Nucleus</location>
    </subcellularLocation>
</comment>
<comment type="cofactor">
    <cofactor evidence="1">
        <name>Mg(2+)</name>
        <dbReference type="ChEBI" id="CHEBI:18420"/>
    </cofactor>
</comment>
<dbReference type="InterPro" id="IPR006357">
    <property type="entry name" value="HAD-SF_hydro_IIA"/>
</dbReference>
<dbReference type="AlphaFoldDB" id="A0A6F9DF10"/>
<dbReference type="InterPro" id="IPR036412">
    <property type="entry name" value="HAD-like_sf"/>
</dbReference>
<evidence type="ECO:0000256" key="9">
    <source>
        <dbReference type="ARBA" id="ARBA00022842"/>
    </source>
</evidence>
<keyword evidence="10" id="KW-0539">Nucleus</keyword>
<gene>
    <name evidence="15" type="primary">Hdhd2</name>
</gene>
<evidence type="ECO:0000256" key="11">
    <source>
        <dbReference type="ARBA" id="ARBA00037258"/>
    </source>
</evidence>
<dbReference type="CDD" id="cd07509">
    <property type="entry name" value="HAD_PPase"/>
    <property type="match status" value="1"/>
</dbReference>
<evidence type="ECO:0000256" key="2">
    <source>
        <dbReference type="ARBA" id="ARBA00004123"/>
    </source>
</evidence>
<sequence length="259" mass="28485">MSRSLKHLKAVLVDLSGTLHIDKQPIAGSHEALAKLRRSNLKVKFVTNTTKECLNSLYLRLQDMDFDIKLSEIFTSLTAARRLVESKGMRPYLMLTDSAKQDFEGLTTDEPNCVVMGLSPGHFEYESMNKALNLLLGGCDLIAINKARYFKRTNDLALGTGAFVTALEFATDKQAIVVGKPEKRFFHSAIEDLGCKPDECVMVGDDVRDDVGGAINAGMHGILVKTGKYLEGDETKINLPSERVATNFSAAVDLILNSR</sequence>
<evidence type="ECO:0000256" key="8">
    <source>
        <dbReference type="ARBA" id="ARBA00022801"/>
    </source>
</evidence>
<proteinExistence type="evidence at transcript level"/>
<dbReference type="GO" id="GO:0005737">
    <property type="term" value="C:cytoplasm"/>
    <property type="evidence" value="ECO:0007669"/>
    <property type="project" value="UniProtKB-SubCell"/>
</dbReference>
<keyword evidence="7" id="KW-0479">Metal-binding</keyword>
<dbReference type="NCBIfam" id="TIGR01458">
    <property type="entry name" value="HAD-SF-IIA-hyp3"/>
    <property type="match status" value="1"/>
</dbReference>
<reference evidence="15" key="1">
    <citation type="submission" date="2020-04" db="EMBL/GenBank/DDBJ databases">
        <authorList>
            <person name="Neveu A P."/>
        </authorList>
    </citation>
    <scope>NUCLEOTIDE SEQUENCE</scope>
    <source>
        <tissue evidence="15">Whole embryo</tissue>
    </source>
</reference>
<dbReference type="Pfam" id="PF13344">
    <property type="entry name" value="Hydrolase_6"/>
    <property type="match status" value="1"/>
</dbReference>
<keyword evidence="6" id="KW-0963">Cytoplasm</keyword>
<dbReference type="Pfam" id="PF13242">
    <property type="entry name" value="Hydrolase_like"/>
    <property type="match status" value="1"/>
</dbReference>
<dbReference type="GO" id="GO:0046872">
    <property type="term" value="F:metal ion binding"/>
    <property type="evidence" value="ECO:0007669"/>
    <property type="project" value="UniProtKB-KW"/>
</dbReference>
<keyword evidence="8 15" id="KW-0378">Hydrolase</keyword>
<evidence type="ECO:0000313" key="15">
    <source>
        <dbReference type="EMBL" id="CAB3252202.1"/>
    </source>
</evidence>
<comment type="function">
    <text evidence="11">Phosphatase that hydrolyzes imidodiphosphate, 3-phosphohistidine and 6-phospholysine. Has broad substrate specificity and can also hydrolyze inorganic diphosphate, but with lower efficiency.</text>
</comment>
<dbReference type="SUPFAM" id="SSF56784">
    <property type="entry name" value="HAD-like"/>
    <property type="match status" value="1"/>
</dbReference>
<protein>
    <recommendedName>
        <fullName evidence="13">Haloacid dehalogenase-like hydrolase domain-containing protein 2</fullName>
        <ecNumber evidence="5">3.6.1.1</ecNumber>
    </recommendedName>
    <alternativeName>
        <fullName evidence="12">Phospholysine phosphohistidine inorganic pyrophosphate phosphatase</fullName>
    </alternativeName>
</protein>
<accession>A0A6F9DF10</accession>
<evidence type="ECO:0000256" key="14">
    <source>
        <dbReference type="ARBA" id="ARBA00047820"/>
    </source>
</evidence>
<dbReference type="PANTHER" id="PTHR19288:SF46">
    <property type="entry name" value="HALOACID DEHALOGENASE-LIKE HYDROLASE DOMAIN-CONTAINING PROTEIN 2"/>
    <property type="match status" value="1"/>
</dbReference>
<evidence type="ECO:0000256" key="6">
    <source>
        <dbReference type="ARBA" id="ARBA00022490"/>
    </source>
</evidence>
<name>A0A6F9DF10_9ASCI</name>
<dbReference type="InterPro" id="IPR023214">
    <property type="entry name" value="HAD_sf"/>
</dbReference>
<evidence type="ECO:0000256" key="7">
    <source>
        <dbReference type="ARBA" id="ARBA00022723"/>
    </source>
</evidence>
<dbReference type="NCBIfam" id="TIGR01460">
    <property type="entry name" value="HAD-SF-IIA"/>
    <property type="match status" value="1"/>
</dbReference>
<evidence type="ECO:0000256" key="12">
    <source>
        <dbReference type="ARBA" id="ARBA00039357"/>
    </source>
</evidence>
<dbReference type="EMBL" id="LR785706">
    <property type="protein sequence ID" value="CAB3252202.1"/>
    <property type="molecule type" value="mRNA"/>
</dbReference>
<evidence type="ECO:0000256" key="4">
    <source>
        <dbReference type="ARBA" id="ARBA00007958"/>
    </source>
</evidence>
<dbReference type="SFLD" id="SFLDG01129">
    <property type="entry name" value="C1.5:_HAD__Beta-PGM__Phosphata"/>
    <property type="match status" value="1"/>
</dbReference>
<evidence type="ECO:0000256" key="3">
    <source>
        <dbReference type="ARBA" id="ARBA00004496"/>
    </source>
</evidence>
<comment type="similarity">
    <text evidence="4">Belongs to the HAD-like hydrolase superfamily.</text>
</comment>